<dbReference type="InterPro" id="IPR011010">
    <property type="entry name" value="DNA_brk_join_enz"/>
</dbReference>
<dbReference type="CDD" id="cd01189">
    <property type="entry name" value="INT_ICEBs1_C_like"/>
    <property type="match status" value="1"/>
</dbReference>
<keyword evidence="2" id="KW-0233">DNA recombination</keyword>
<keyword evidence="1 3" id="KW-0238">DNA-binding</keyword>
<dbReference type="Pfam" id="PF00589">
    <property type="entry name" value="Phage_integrase"/>
    <property type="match status" value="1"/>
</dbReference>
<name>A0A1W1YT21_9MICO</name>
<dbReference type="PROSITE" id="PS51900">
    <property type="entry name" value="CB"/>
    <property type="match status" value="1"/>
</dbReference>
<evidence type="ECO:0000313" key="7">
    <source>
        <dbReference type="Proteomes" id="UP000192634"/>
    </source>
</evidence>
<dbReference type="RefSeq" id="WP_084449875.1">
    <property type="nucleotide sequence ID" value="NZ_FWXN01000002.1"/>
</dbReference>
<evidence type="ECO:0000259" key="4">
    <source>
        <dbReference type="PROSITE" id="PS51898"/>
    </source>
</evidence>
<evidence type="ECO:0000256" key="1">
    <source>
        <dbReference type="ARBA" id="ARBA00023125"/>
    </source>
</evidence>
<dbReference type="GO" id="GO:0015074">
    <property type="term" value="P:DNA integration"/>
    <property type="evidence" value="ECO:0007669"/>
    <property type="project" value="InterPro"/>
</dbReference>
<reference evidence="6 7" key="1">
    <citation type="submission" date="2017-04" db="EMBL/GenBank/DDBJ databases">
        <authorList>
            <person name="Afonso C.L."/>
            <person name="Miller P.J."/>
            <person name="Scott M.A."/>
            <person name="Spackman E."/>
            <person name="Goraichik I."/>
            <person name="Dimitrov K.M."/>
            <person name="Suarez D.L."/>
            <person name="Swayne D.E."/>
        </authorList>
    </citation>
    <scope>NUCLEOTIDE SEQUENCE [LARGE SCALE GENOMIC DNA]</scope>
    <source>
        <strain evidence="6 7">CGMCC 1.12511</strain>
    </source>
</reference>
<gene>
    <name evidence="6" type="ORF">SAMN06296429_102358</name>
</gene>
<feature type="domain" description="Core-binding (CB)" evidence="5">
    <location>
        <begin position="67"/>
        <end position="152"/>
    </location>
</feature>
<feature type="domain" description="Tyr recombinase" evidence="4">
    <location>
        <begin position="173"/>
        <end position="371"/>
    </location>
</feature>
<evidence type="ECO:0000313" key="6">
    <source>
        <dbReference type="EMBL" id="SMC39365.1"/>
    </source>
</evidence>
<evidence type="ECO:0000256" key="2">
    <source>
        <dbReference type="ARBA" id="ARBA00023172"/>
    </source>
</evidence>
<dbReference type="PROSITE" id="PS51898">
    <property type="entry name" value="TYR_RECOMBINASE"/>
    <property type="match status" value="1"/>
</dbReference>
<dbReference type="SUPFAM" id="SSF56349">
    <property type="entry name" value="DNA breaking-rejoining enzymes"/>
    <property type="match status" value="1"/>
</dbReference>
<dbReference type="Gene3D" id="1.10.150.130">
    <property type="match status" value="1"/>
</dbReference>
<dbReference type="PANTHER" id="PTHR30349:SF91">
    <property type="entry name" value="INTA PROTEIN"/>
    <property type="match status" value="1"/>
</dbReference>
<dbReference type="InterPro" id="IPR044068">
    <property type="entry name" value="CB"/>
</dbReference>
<dbReference type="EMBL" id="FWXN01000002">
    <property type="protein sequence ID" value="SMC39365.1"/>
    <property type="molecule type" value="Genomic_DNA"/>
</dbReference>
<dbReference type="InterPro" id="IPR050090">
    <property type="entry name" value="Tyrosine_recombinase_XerCD"/>
</dbReference>
<dbReference type="Proteomes" id="UP000192634">
    <property type="component" value="Unassembled WGS sequence"/>
</dbReference>
<dbReference type="AlphaFoldDB" id="A0A1W1YT21"/>
<dbReference type="InterPro" id="IPR013762">
    <property type="entry name" value="Integrase-like_cat_sf"/>
</dbReference>
<evidence type="ECO:0000256" key="3">
    <source>
        <dbReference type="PROSITE-ProRule" id="PRU01248"/>
    </source>
</evidence>
<sequence>MSRRANGEGSIYQRKDGRWTGAVYVWNRDGGRQRRQVYGRTRAEAAGKVADLLSLNRKHIPAAPVTVTVQQYADSWLDRLGSSGLKPATATVSNYRWVLNRHVLPHLGRQRLVALSPQHVRALLLAVSETGSSARTVQLSRAVLRSMLADAERDQLVHRNVAALVKGPRVEREEVVPWSADEAGRFLTSLEGDRMRPLFAVGVALGLRKGELLALRWQDVDLDAGVLRVRATVQRLGKGVGLVTGAPKTAKSRRTLPLPRVLVATLRDHWVVQEREREAAAWWHDSGLVFTTKKGTMIEPRNLNRFLDEAIARAGLRRIRFHDLRHTCASLLLAQGVSPRVVMEVLGHSQMSITTDLYGHVMPSSLRSAADALDGVFEA</sequence>
<dbReference type="InterPro" id="IPR010998">
    <property type="entry name" value="Integrase_recombinase_N"/>
</dbReference>
<accession>A0A1W1YT21</accession>
<dbReference type="Gene3D" id="1.10.443.10">
    <property type="entry name" value="Intergrase catalytic core"/>
    <property type="match status" value="1"/>
</dbReference>
<dbReference type="GO" id="GO:0003677">
    <property type="term" value="F:DNA binding"/>
    <property type="evidence" value="ECO:0007669"/>
    <property type="project" value="UniProtKB-UniRule"/>
</dbReference>
<dbReference type="OrthoDB" id="1822491at2"/>
<dbReference type="GO" id="GO:0006310">
    <property type="term" value="P:DNA recombination"/>
    <property type="evidence" value="ECO:0007669"/>
    <property type="project" value="UniProtKB-KW"/>
</dbReference>
<proteinExistence type="predicted"/>
<dbReference type="PANTHER" id="PTHR30349">
    <property type="entry name" value="PHAGE INTEGRASE-RELATED"/>
    <property type="match status" value="1"/>
</dbReference>
<dbReference type="InterPro" id="IPR002104">
    <property type="entry name" value="Integrase_catalytic"/>
</dbReference>
<evidence type="ECO:0000259" key="5">
    <source>
        <dbReference type="PROSITE" id="PS51900"/>
    </source>
</evidence>
<protein>
    <submittedName>
        <fullName evidence="6">Integrase</fullName>
    </submittedName>
</protein>
<organism evidence="6 7">
    <name type="scientific">Janibacter indicus</name>
    <dbReference type="NCBI Taxonomy" id="857417"/>
    <lineage>
        <taxon>Bacteria</taxon>
        <taxon>Bacillati</taxon>
        <taxon>Actinomycetota</taxon>
        <taxon>Actinomycetes</taxon>
        <taxon>Micrococcales</taxon>
        <taxon>Intrasporangiaceae</taxon>
        <taxon>Janibacter</taxon>
    </lineage>
</organism>